<accession>R2VHE1</accession>
<dbReference type="InterPro" id="IPR036388">
    <property type="entry name" value="WH-like_DNA-bd_sf"/>
</dbReference>
<reference evidence="3 5" key="2">
    <citation type="submission" date="2013-03" db="EMBL/GenBank/DDBJ databases">
        <title>The Genome Sequence of Enterococcus gilvus ATCC BAA-350 (PacBio/Illumina hybrid assembly).</title>
        <authorList>
            <consortium name="The Broad Institute Genomics Platform"/>
            <consortium name="The Broad Institute Genome Sequencing Center for Infectious Disease"/>
            <person name="Earl A."/>
            <person name="Russ C."/>
            <person name="Gilmore M."/>
            <person name="Surin D."/>
            <person name="Walker B."/>
            <person name="Young S."/>
            <person name="Zeng Q."/>
            <person name="Gargeya S."/>
            <person name="Fitzgerald M."/>
            <person name="Haas B."/>
            <person name="Abouelleil A."/>
            <person name="Allen A.W."/>
            <person name="Alvarado L."/>
            <person name="Arachchi H.M."/>
            <person name="Berlin A.M."/>
            <person name="Chapman S.B."/>
            <person name="Gainer-Dewar J."/>
            <person name="Goldberg J."/>
            <person name="Griggs A."/>
            <person name="Gujja S."/>
            <person name="Hansen M."/>
            <person name="Howarth C."/>
            <person name="Imamovic A."/>
            <person name="Ireland A."/>
            <person name="Larimer J."/>
            <person name="McCowan C."/>
            <person name="Murphy C."/>
            <person name="Pearson M."/>
            <person name="Poon T.W."/>
            <person name="Priest M."/>
            <person name="Roberts A."/>
            <person name="Saif S."/>
            <person name="Shea T."/>
            <person name="Sisk P."/>
            <person name="Sykes S."/>
            <person name="Wortman J."/>
            <person name="Nusbaum C."/>
            <person name="Birren B."/>
        </authorList>
    </citation>
    <scope>NUCLEOTIDE SEQUENCE [LARGE SCALE GENOMIC DNA]</scope>
    <source>
        <strain evidence="3 5">ATCC BAA-350</strain>
    </source>
</reference>
<reference evidence="2 4" key="1">
    <citation type="submission" date="2013-02" db="EMBL/GenBank/DDBJ databases">
        <title>The Genome Sequence of Enterococcus gilvus ATCC BAA-350.</title>
        <authorList>
            <consortium name="The Broad Institute Genome Sequencing Platform"/>
            <consortium name="The Broad Institute Genome Sequencing Center for Infectious Disease"/>
            <person name="Earl A.M."/>
            <person name="Gilmore M.S."/>
            <person name="Lebreton F."/>
            <person name="Walker B."/>
            <person name="Young S.K."/>
            <person name="Zeng Q."/>
            <person name="Gargeya S."/>
            <person name="Fitzgerald M."/>
            <person name="Haas B."/>
            <person name="Abouelleil A."/>
            <person name="Alvarado L."/>
            <person name="Arachchi H.M."/>
            <person name="Berlin A.M."/>
            <person name="Chapman S.B."/>
            <person name="Dewar J."/>
            <person name="Goldberg J."/>
            <person name="Griggs A."/>
            <person name="Gujja S."/>
            <person name="Hansen M."/>
            <person name="Howarth C."/>
            <person name="Imamovic A."/>
            <person name="Larimer J."/>
            <person name="McCowan C."/>
            <person name="Murphy C."/>
            <person name="Neiman D."/>
            <person name="Pearson M."/>
            <person name="Priest M."/>
            <person name="Roberts A."/>
            <person name="Saif S."/>
            <person name="Shea T."/>
            <person name="Sisk P."/>
            <person name="Sykes S."/>
            <person name="Wortman J."/>
            <person name="Nusbaum C."/>
            <person name="Birren B."/>
        </authorList>
    </citation>
    <scope>NUCLEOTIDE SEQUENCE [LARGE SCALE GENOMIC DNA]</scope>
    <source>
        <strain evidence="2 4">ATCC BAA-350</strain>
    </source>
</reference>
<dbReference type="EMBL" id="ASWH01000001">
    <property type="protein sequence ID" value="EOW83176.1"/>
    <property type="molecule type" value="Genomic_DNA"/>
</dbReference>
<evidence type="ECO:0000313" key="2">
    <source>
        <dbReference type="EMBL" id="EOI57250.1"/>
    </source>
</evidence>
<evidence type="ECO:0000259" key="1">
    <source>
        <dbReference type="Pfam" id="PF08279"/>
    </source>
</evidence>
<dbReference type="Proteomes" id="UP000013750">
    <property type="component" value="Unassembled WGS sequence"/>
</dbReference>
<evidence type="ECO:0000313" key="5">
    <source>
        <dbReference type="Proteomes" id="UP000014160"/>
    </source>
</evidence>
<dbReference type="eggNOG" id="ENOG50305ZH">
    <property type="taxonomic scope" value="Bacteria"/>
</dbReference>
<dbReference type="InterPro" id="IPR036390">
    <property type="entry name" value="WH_DNA-bd_sf"/>
</dbReference>
<name>R2VHE1_9ENTE</name>
<dbReference type="EMBL" id="AJDQ01000006">
    <property type="protein sequence ID" value="EOI57250.1"/>
    <property type="molecule type" value="Genomic_DNA"/>
</dbReference>
<evidence type="ECO:0000313" key="3">
    <source>
        <dbReference type="EMBL" id="EOW83176.1"/>
    </source>
</evidence>
<dbReference type="OrthoDB" id="2175671at2"/>
<comment type="caution">
    <text evidence="2">The sequence shown here is derived from an EMBL/GenBank/DDBJ whole genome shotgun (WGS) entry which is preliminary data.</text>
</comment>
<protein>
    <recommendedName>
        <fullName evidence="1">Helix-turn-helix type 11 domain-containing protein</fullName>
    </recommendedName>
</protein>
<dbReference type="Proteomes" id="UP000014160">
    <property type="component" value="Unassembled WGS sequence"/>
</dbReference>
<dbReference type="Pfam" id="PF08279">
    <property type="entry name" value="HTH_11"/>
    <property type="match status" value="1"/>
</dbReference>
<gene>
    <name evidence="3" type="ORF">I592_02503</name>
    <name evidence="2" type="ORF">UKC_01464</name>
</gene>
<dbReference type="Gene3D" id="1.10.10.10">
    <property type="entry name" value="Winged helix-like DNA-binding domain superfamily/Winged helix DNA-binding domain"/>
    <property type="match status" value="1"/>
</dbReference>
<dbReference type="PATRIC" id="fig|1158614.3.peg.1479"/>
<proteinExistence type="predicted"/>
<dbReference type="SUPFAM" id="SSF46785">
    <property type="entry name" value="Winged helix' DNA-binding domain"/>
    <property type="match status" value="1"/>
</dbReference>
<feature type="domain" description="Helix-turn-helix type 11" evidence="1">
    <location>
        <begin position="13"/>
        <end position="56"/>
    </location>
</feature>
<dbReference type="RefSeq" id="WP_010779882.1">
    <property type="nucleotide sequence ID" value="NZ_ASWH01000001.1"/>
</dbReference>
<evidence type="ECO:0000313" key="4">
    <source>
        <dbReference type="Proteomes" id="UP000013750"/>
    </source>
</evidence>
<dbReference type="AlphaFoldDB" id="R2VHE1"/>
<organism evidence="2 4">
    <name type="scientific">Enterococcus gilvus ATCC BAA-350</name>
    <dbReference type="NCBI Taxonomy" id="1158614"/>
    <lineage>
        <taxon>Bacteria</taxon>
        <taxon>Bacillati</taxon>
        <taxon>Bacillota</taxon>
        <taxon>Bacilli</taxon>
        <taxon>Lactobacillales</taxon>
        <taxon>Enterococcaceae</taxon>
        <taxon>Enterococcus</taxon>
    </lineage>
</organism>
<dbReference type="HOGENOM" id="CLU_803490_0_0_9"/>
<keyword evidence="5" id="KW-1185">Reference proteome</keyword>
<dbReference type="InterPro" id="IPR013196">
    <property type="entry name" value="HTH_11"/>
</dbReference>
<sequence>MIWEFITRKKCQRQLQLLEWIQYSRYSVTELAEKMTVSRKTISRDIEELRQKNFLIKEKIWQINWQSEPNYLGLCRKLIRADPRFQLFRGYLWNDGDTKSSYSKLRRLNKQILHLNISVNHRSGEVAGEPALIVLLQLRYLRDFYSFEEQEMYDQLAHYYLNRSLPSIEKAAFFAGEQLEDFRSQFGVESPLAEYFYFDYLRHHFDNYLDLYRSHQQQRSSLYQEVQEACAIIEEVFIEESGTTEELLAAKLFDLFLGVYQGLPLTLFNLKWRGDTVSDHFFIIAKEFKRRLPFLTNCQLDELAFALKEIFSSVHSASLTLTPNLKSSLLIQERYQAYNTSPRGN</sequence>